<dbReference type="PANTHER" id="PTHR35908:SF1">
    <property type="entry name" value="CONSERVED PROTEIN"/>
    <property type="match status" value="1"/>
</dbReference>
<accession>A0A117IWW5</accession>
<feature type="region of interest" description="Disordered" evidence="1">
    <location>
        <begin position="55"/>
        <end position="77"/>
    </location>
</feature>
<dbReference type="OrthoDB" id="1645442at2"/>
<gene>
    <name evidence="3" type="ORF">ATE80_08600</name>
</gene>
<dbReference type="STRING" id="936756.ATE80_08600"/>
<name>A0A117IWW5_9ACTN</name>
<dbReference type="Proteomes" id="UP000054011">
    <property type="component" value="Unassembled WGS sequence"/>
</dbReference>
<dbReference type="Gene3D" id="3.10.180.10">
    <property type="entry name" value="2,3-Dihydroxybiphenyl 1,2-Dioxygenase, domain 1"/>
    <property type="match status" value="1"/>
</dbReference>
<proteinExistence type="predicted"/>
<dbReference type="PANTHER" id="PTHR35908">
    <property type="entry name" value="HYPOTHETICAL FUSION PROTEIN"/>
    <property type="match status" value="1"/>
</dbReference>
<dbReference type="InterPro" id="IPR041581">
    <property type="entry name" value="Glyoxalase_6"/>
</dbReference>
<evidence type="ECO:0000256" key="1">
    <source>
        <dbReference type="SAM" id="MobiDB-lite"/>
    </source>
</evidence>
<feature type="domain" description="Glyoxalase-like" evidence="2">
    <location>
        <begin position="8"/>
        <end position="123"/>
    </location>
</feature>
<protein>
    <submittedName>
        <fullName evidence="3">Glyoxalase</fullName>
    </submittedName>
</protein>
<feature type="region of interest" description="Disordered" evidence="1">
    <location>
        <begin position="1"/>
        <end position="38"/>
    </location>
</feature>
<feature type="compositionally biased region" description="Basic and acidic residues" evidence="1">
    <location>
        <begin position="29"/>
        <end position="38"/>
    </location>
</feature>
<sequence length="125" mass="13759">MIHRLQRVVPDCPDPRAPAVLHRGMPGGDTDRPDPRWSLDDDWATLHLGDGRVPAFQRADPYEPPRWPDPRRPQRVHPDVGVTDLEAARDAAVALGAEVLDAGGPRTARTVCGPRAGHPFCLVRE</sequence>
<comment type="caution">
    <text evidence="3">The sequence shown here is derived from an EMBL/GenBank/DDBJ whole genome shotgun (WGS) entry which is preliminary data.</text>
</comment>
<feature type="compositionally biased region" description="Basic and acidic residues" evidence="1">
    <location>
        <begin position="60"/>
        <end position="77"/>
    </location>
</feature>
<dbReference type="EMBL" id="LNSV01000015">
    <property type="protein sequence ID" value="KUH39157.1"/>
    <property type="molecule type" value="Genomic_DNA"/>
</dbReference>
<dbReference type="AlphaFoldDB" id="A0A117IWW5"/>
<dbReference type="InterPro" id="IPR029068">
    <property type="entry name" value="Glyas_Bleomycin-R_OHBP_Dase"/>
</dbReference>
<dbReference type="Pfam" id="PF18029">
    <property type="entry name" value="Glyoxalase_6"/>
    <property type="match status" value="1"/>
</dbReference>
<dbReference type="SUPFAM" id="SSF54593">
    <property type="entry name" value="Glyoxalase/Bleomycin resistance protein/Dihydroxybiphenyl dioxygenase"/>
    <property type="match status" value="1"/>
</dbReference>
<dbReference type="RefSeq" id="WP_058941557.1">
    <property type="nucleotide sequence ID" value="NZ_LNSV01000015.1"/>
</dbReference>
<evidence type="ECO:0000313" key="3">
    <source>
        <dbReference type="EMBL" id="KUH39157.1"/>
    </source>
</evidence>
<reference evidence="3 4" key="1">
    <citation type="submission" date="2015-11" db="EMBL/GenBank/DDBJ databases">
        <title>Genome-wide analysis reveals the secondary metabolome in Streptomyces kanasensis ZX01.</title>
        <authorList>
            <person name="Zhang G."/>
            <person name="Han L."/>
            <person name="Feng J."/>
            <person name="Zhang X."/>
        </authorList>
    </citation>
    <scope>NUCLEOTIDE SEQUENCE [LARGE SCALE GENOMIC DNA]</scope>
    <source>
        <strain evidence="3 4">ZX01</strain>
    </source>
</reference>
<evidence type="ECO:0000313" key="4">
    <source>
        <dbReference type="Proteomes" id="UP000054011"/>
    </source>
</evidence>
<organism evidence="3 4">
    <name type="scientific">Streptomyces kanasensis</name>
    <dbReference type="NCBI Taxonomy" id="936756"/>
    <lineage>
        <taxon>Bacteria</taxon>
        <taxon>Bacillati</taxon>
        <taxon>Actinomycetota</taxon>
        <taxon>Actinomycetes</taxon>
        <taxon>Kitasatosporales</taxon>
        <taxon>Streptomycetaceae</taxon>
        <taxon>Streptomyces</taxon>
    </lineage>
</organism>
<keyword evidence="4" id="KW-1185">Reference proteome</keyword>
<evidence type="ECO:0000259" key="2">
    <source>
        <dbReference type="Pfam" id="PF18029"/>
    </source>
</evidence>